<dbReference type="Pfam" id="PF00583">
    <property type="entry name" value="Acetyltransf_1"/>
    <property type="match status" value="1"/>
</dbReference>
<keyword evidence="2" id="KW-0012">Acyltransferase</keyword>
<dbReference type="CDD" id="cd04301">
    <property type="entry name" value="NAT_SF"/>
    <property type="match status" value="1"/>
</dbReference>
<evidence type="ECO:0000313" key="4">
    <source>
        <dbReference type="EMBL" id="GIG17315.1"/>
    </source>
</evidence>
<dbReference type="SUPFAM" id="SSF55729">
    <property type="entry name" value="Acyl-CoA N-acyltransferases (Nat)"/>
    <property type="match status" value="1"/>
</dbReference>
<evidence type="ECO:0000259" key="3">
    <source>
        <dbReference type="PROSITE" id="PS51186"/>
    </source>
</evidence>
<dbReference type="PANTHER" id="PTHR43877">
    <property type="entry name" value="AMINOALKYLPHOSPHONATE N-ACETYLTRANSFERASE-RELATED-RELATED"/>
    <property type="match status" value="1"/>
</dbReference>
<dbReference type="RefSeq" id="WP_166380995.1">
    <property type="nucleotide sequence ID" value="NZ_BAAATT010000030.1"/>
</dbReference>
<dbReference type="InterPro" id="IPR000182">
    <property type="entry name" value="GNAT_dom"/>
</dbReference>
<protein>
    <recommendedName>
        <fullName evidence="3">N-acetyltransferase domain-containing protein</fullName>
    </recommendedName>
</protein>
<keyword evidence="1" id="KW-0808">Transferase</keyword>
<evidence type="ECO:0000256" key="1">
    <source>
        <dbReference type="ARBA" id="ARBA00022679"/>
    </source>
</evidence>
<dbReference type="PANTHER" id="PTHR43877:SF2">
    <property type="entry name" value="AMINOALKYLPHOSPHONATE N-ACETYLTRANSFERASE-RELATED"/>
    <property type="match status" value="1"/>
</dbReference>
<reference evidence="4" key="1">
    <citation type="submission" date="2021-01" db="EMBL/GenBank/DDBJ databases">
        <title>Whole genome shotgun sequence of Catellatospora methionotrophica NBRC 14553.</title>
        <authorList>
            <person name="Komaki H."/>
            <person name="Tamura T."/>
        </authorList>
    </citation>
    <scope>NUCLEOTIDE SEQUENCE</scope>
    <source>
        <strain evidence="4">NBRC 14553</strain>
    </source>
</reference>
<organism evidence="4 5">
    <name type="scientific">Catellatospora methionotrophica</name>
    <dbReference type="NCBI Taxonomy" id="121620"/>
    <lineage>
        <taxon>Bacteria</taxon>
        <taxon>Bacillati</taxon>
        <taxon>Actinomycetota</taxon>
        <taxon>Actinomycetes</taxon>
        <taxon>Micromonosporales</taxon>
        <taxon>Micromonosporaceae</taxon>
        <taxon>Catellatospora</taxon>
    </lineage>
</organism>
<evidence type="ECO:0000256" key="2">
    <source>
        <dbReference type="ARBA" id="ARBA00023315"/>
    </source>
</evidence>
<dbReference type="Proteomes" id="UP000660339">
    <property type="component" value="Unassembled WGS sequence"/>
</dbReference>
<dbReference type="PROSITE" id="PS51186">
    <property type="entry name" value="GNAT"/>
    <property type="match status" value="1"/>
</dbReference>
<dbReference type="EMBL" id="BONJ01000030">
    <property type="protein sequence ID" value="GIG17315.1"/>
    <property type="molecule type" value="Genomic_DNA"/>
</dbReference>
<dbReference type="AlphaFoldDB" id="A0A8J3LFB9"/>
<gene>
    <name evidence="4" type="ORF">Cme02nite_56470</name>
</gene>
<dbReference type="InterPro" id="IPR016181">
    <property type="entry name" value="Acyl_CoA_acyltransferase"/>
</dbReference>
<dbReference type="Gene3D" id="2.40.380.10">
    <property type="entry name" value="FomD-like"/>
    <property type="match status" value="1"/>
</dbReference>
<dbReference type="Pfam" id="PF04167">
    <property type="entry name" value="DUF402"/>
    <property type="match status" value="1"/>
</dbReference>
<dbReference type="InterPro" id="IPR050832">
    <property type="entry name" value="Bact_Acetyltransf"/>
</dbReference>
<accession>A0A8J3LFB9</accession>
<proteinExistence type="predicted"/>
<sequence>MHLRIERHHSGSPESRQLRREFVAELASRYPEQDFSADADVAELPDLDAPGAVWFVVYDGEQPLGCGGLCGLDEHTAVIKWVYLREAARGRQVGRSLLTELEDTARQFGYTRLTLSTGNRQPEALGLYASAGYRPVEGGTASVHRLGKDLRPGPDDVRVEFGKYDGSPHWHTTLRRLGDDEHGVWLGGTSHTPWRRHGRPAHFPHAPHVMLVPHEGGWVATFHAPPRRTELYVDVTGRPVWIGTGLVTVVDLDLDVVRRRDTGTVELLDEDEFAAHRATFGYPPELVDTARGTSSWLLAAVTAAREPFGTAHLRWLAHLRRG</sequence>
<dbReference type="SUPFAM" id="SSF159234">
    <property type="entry name" value="FomD-like"/>
    <property type="match status" value="1"/>
</dbReference>
<comment type="caution">
    <text evidence="4">The sequence shown here is derived from an EMBL/GenBank/DDBJ whole genome shotgun (WGS) entry which is preliminary data.</text>
</comment>
<name>A0A8J3LFB9_9ACTN</name>
<feature type="domain" description="N-acetyltransferase" evidence="3">
    <location>
        <begin position="13"/>
        <end position="151"/>
    </location>
</feature>
<evidence type="ECO:0000313" key="5">
    <source>
        <dbReference type="Proteomes" id="UP000660339"/>
    </source>
</evidence>
<dbReference type="GO" id="GO:0016747">
    <property type="term" value="F:acyltransferase activity, transferring groups other than amino-acyl groups"/>
    <property type="evidence" value="ECO:0007669"/>
    <property type="project" value="InterPro"/>
</dbReference>
<dbReference type="InterPro" id="IPR035930">
    <property type="entry name" value="FomD-like_sf"/>
</dbReference>
<dbReference type="InterPro" id="IPR007295">
    <property type="entry name" value="DUF402"/>
</dbReference>
<dbReference type="Gene3D" id="3.40.630.30">
    <property type="match status" value="1"/>
</dbReference>
<keyword evidence="5" id="KW-1185">Reference proteome</keyword>